<keyword evidence="1" id="KW-0812">Transmembrane</keyword>
<feature type="non-terminal residue" evidence="2">
    <location>
        <position position="1"/>
    </location>
</feature>
<organism evidence="2 3">
    <name type="scientific">Pristionchus entomophagus</name>
    <dbReference type="NCBI Taxonomy" id="358040"/>
    <lineage>
        <taxon>Eukaryota</taxon>
        <taxon>Metazoa</taxon>
        <taxon>Ecdysozoa</taxon>
        <taxon>Nematoda</taxon>
        <taxon>Chromadorea</taxon>
        <taxon>Rhabditida</taxon>
        <taxon>Rhabditina</taxon>
        <taxon>Diplogasteromorpha</taxon>
        <taxon>Diplogasteroidea</taxon>
        <taxon>Neodiplogasteridae</taxon>
        <taxon>Pristionchus</taxon>
    </lineage>
</organism>
<name>A0AAV5SQQ0_9BILA</name>
<gene>
    <name evidence="2" type="ORF">PENTCL1PPCAC_7530</name>
</gene>
<evidence type="ECO:0000313" key="3">
    <source>
        <dbReference type="Proteomes" id="UP001432027"/>
    </source>
</evidence>
<protein>
    <recommendedName>
        <fullName evidence="4">G protein-coupled receptor</fullName>
    </recommendedName>
</protein>
<accession>A0AAV5SQQ0</accession>
<keyword evidence="1" id="KW-1133">Transmembrane helix</keyword>
<evidence type="ECO:0008006" key="4">
    <source>
        <dbReference type="Google" id="ProtNLM"/>
    </source>
</evidence>
<proteinExistence type="predicted"/>
<comment type="caution">
    <text evidence="2">The sequence shown here is derived from an EMBL/GenBank/DDBJ whole genome shotgun (WGS) entry which is preliminary data.</text>
</comment>
<sequence length="99" mass="10941">SILAVFDTITTRSGRNTSSVASEGRGRTYIAVLLIATISKVEHSITTIGHRDALVAKLVQSYEVGIFCACFEIILLIFAVSTVMFTIANLRFWDHFASW</sequence>
<feature type="transmembrane region" description="Helical" evidence="1">
    <location>
        <begin position="64"/>
        <end position="90"/>
    </location>
</feature>
<keyword evidence="3" id="KW-1185">Reference proteome</keyword>
<evidence type="ECO:0000313" key="2">
    <source>
        <dbReference type="EMBL" id="GMS85355.1"/>
    </source>
</evidence>
<reference evidence="2" key="1">
    <citation type="submission" date="2023-10" db="EMBL/GenBank/DDBJ databases">
        <title>Genome assembly of Pristionchus species.</title>
        <authorList>
            <person name="Yoshida K."/>
            <person name="Sommer R.J."/>
        </authorList>
    </citation>
    <scope>NUCLEOTIDE SEQUENCE</scope>
    <source>
        <strain evidence="2">RS0144</strain>
    </source>
</reference>
<keyword evidence="1" id="KW-0472">Membrane</keyword>
<evidence type="ECO:0000256" key="1">
    <source>
        <dbReference type="SAM" id="Phobius"/>
    </source>
</evidence>
<dbReference type="EMBL" id="BTSX01000002">
    <property type="protein sequence ID" value="GMS85355.1"/>
    <property type="molecule type" value="Genomic_DNA"/>
</dbReference>
<dbReference type="Proteomes" id="UP001432027">
    <property type="component" value="Unassembled WGS sequence"/>
</dbReference>
<dbReference type="AlphaFoldDB" id="A0AAV5SQQ0"/>